<dbReference type="OrthoDB" id="277011at2759"/>
<dbReference type="AlphaFoldDB" id="A0A835R4V2"/>
<organism evidence="1 2">
    <name type="scientific">Vanilla planifolia</name>
    <name type="common">Vanilla</name>
    <dbReference type="NCBI Taxonomy" id="51239"/>
    <lineage>
        <taxon>Eukaryota</taxon>
        <taxon>Viridiplantae</taxon>
        <taxon>Streptophyta</taxon>
        <taxon>Embryophyta</taxon>
        <taxon>Tracheophyta</taxon>
        <taxon>Spermatophyta</taxon>
        <taxon>Magnoliopsida</taxon>
        <taxon>Liliopsida</taxon>
        <taxon>Asparagales</taxon>
        <taxon>Orchidaceae</taxon>
        <taxon>Vanilloideae</taxon>
        <taxon>Vanilleae</taxon>
        <taxon>Vanilla</taxon>
    </lineage>
</organism>
<name>A0A835R4V2_VANPL</name>
<evidence type="ECO:0000313" key="2">
    <source>
        <dbReference type="Proteomes" id="UP000636800"/>
    </source>
</evidence>
<accession>A0A835R4V2</accession>
<protein>
    <submittedName>
        <fullName evidence="1">Uncharacterized protein</fullName>
    </submittedName>
</protein>
<reference evidence="1 2" key="1">
    <citation type="journal article" date="2020" name="Nat. Food">
        <title>A phased Vanilla planifolia genome enables genetic improvement of flavour and production.</title>
        <authorList>
            <person name="Hasing T."/>
            <person name="Tang H."/>
            <person name="Brym M."/>
            <person name="Khazi F."/>
            <person name="Huang T."/>
            <person name="Chambers A.H."/>
        </authorList>
    </citation>
    <scope>NUCLEOTIDE SEQUENCE [LARGE SCALE GENOMIC DNA]</scope>
    <source>
        <tissue evidence="1">Leaf</tissue>
    </source>
</reference>
<dbReference type="Proteomes" id="UP000636800">
    <property type="component" value="Unassembled WGS sequence"/>
</dbReference>
<gene>
    <name evidence="1" type="ORF">HPP92_009770</name>
</gene>
<evidence type="ECO:0000313" key="1">
    <source>
        <dbReference type="EMBL" id="KAG0485691.1"/>
    </source>
</evidence>
<keyword evidence="2" id="KW-1185">Reference proteome</keyword>
<comment type="caution">
    <text evidence="1">The sequence shown here is derived from an EMBL/GenBank/DDBJ whole genome shotgun (WGS) entry which is preliminary data.</text>
</comment>
<sequence length="195" mass="21525">MTHNKPKKTITLLLGNPRGRFASKTPQASAREGHINGRVRAGISCASLPSPPVAKTLFDYLTKPKTPIDAASFTELFGELNFEEKGRNGALLRRMPIRIAAALHRDLGRRARMTLTNSSSSWKIGTGGDEWVEEKEDGEGFKEKQAVSTADIEHREEWKAVDLLQVLQTWWEVCVEGGADLEPRGALCVEGGWEA</sequence>
<dbReference type="EMBL" id="JADCNL010000004">
    <property type="protein sequence ID" value="KAG0485691.1"/>
    <property type="molecule type" value="Genomic_DNA"/>
</dbReference>
<proteinExistence type="predicted"/>